<dbReference type="EMBL" id="JAOAOG010000182">
    <property type="protein sequence ID" value="KAJ6242194.1"/>
    <property type="molecule type" value="Genomic_DNA"/>
</dbReference>
<gene>
    <name evidence="13" type="ORF">M0813_22967</name>
</gene>
<dbReference type="InterPro" id="IPR041805">
    <property type="entry name" value="ASMase/PPN1_MPP"/>
</dbReference>
<feature type="signal peptide" evidence="10">
    <location>
        <begin position="1"/>
        <end position="22"/>
    </location>
</feature>
<feature type="domain" description="Calcineurin-like phosphoesterase" evidence="11">
    <location>
        <begin position="27"/>
        <end position="289"/>
    </location>
</feature>
<comment type="caution">
    <text evidence="13">The sequence shown here is derived from an EMBL/GenBank/DDBJ whole genome shotgun (WGS) entry which is preliminary data.</text>
</comment>
<dbReference type="PANTHER" id="PTHR10340">
    <property type="entry name" value="SPHINGOMYELIN PHOSPHODIESTERASE"/>
    <property type="match status" value="1"/>
</dbReference>
<evidence type="ECO:0000256" key="8">
    <source>
        <dbReference type="ARBA" id="ARBA00022833"/>
    </source>
</evidence>
<accession>A0ABQ8YC85</accession>
<reference evidence="13" key="1">
    <citation type="submission" date="2022-08" db="EMBL/GenBank/DDBJ databases">
        <title>Novel sulfate-reducing endosymbionts in the free-living metamonad Anaeramoeba.</title>
        <authorList>
            <person name="Jerlstrom-Hultqvist J."/>
            <person name="Cepicka I."/>
            <person name="Gallot-Lavallee L."/>
            <person name="Salas-Leiva D."/>
            <person name="Curtis B.A."/>
            <person name="Zahonova K."/>
            <person name="Pipaliya S."/>
            <person name="Dacks J."/>
            <person name="Roger A.J."/>
        </authorList>
    </citation>
    <scope>NUCLEOTIDE SEQUENCE</scope>
    <source>
        <strain evidence="13">Schooner1</strain>
    </source>
</reference>
<evidence type="ECO:0000256" key="4">
    <source>
        <dbReference type="ARBA" id="ARBA00022525"/>
    </source>
</evidence>
<evidence type="ECO:0000256" key="9">
    <source>
        <dbReference type="ARBA" id="ARBA00023180"/>
    </source>
</evidence>
<dbReference type="CDD" id="cd00842">
    <property type="entry name" value="MPP_ASMase"/>
    <property type="match status" value="1"/>
</dbReference>
<name>A0ABQ8YC85_9EUKA</name>
<dbReference type="Pfam" id="PF19272">
    <property type="entry name" value="ASMase_C"/>
    <property type="match status" value="1"/>
</dbReference>
<keyword evidence="14" id="KW-1185">Reference proteome</keyword>
<evidence type="ECO:0000256" key="7">
    <source>
        <dbReference type="ARBA" id="ARBA00022801"/>
    </source>
</evidence>
<feature type="domain" description="Sphingomyelin phosphodiesterase C-terminal" evidence="12">
    <location>
        <begin position="319"/>
        <end position="434"/>
    </location>
</feature>
<evidence type="ECO:0000313" key="14">
    <source>
        <dbReference type="Proteomes" id="UP001150062"/>
    </source>
</evidence>
<keyword evidence="7" id="KW-0378">Hydrolase</keyword>
<evidence type="ECO:0000256" key="10">
    <source>
        <dbReference type="SAM" id="SignalP"/>
    </source>
</evidence>
<comment type="cofactor">
    <cofactor evidence="1">
        <name>Zn(2+)</name>
        <dbReference type="ChEBI" id="CHEBI:29105"/>
    </cofactor>
</comment>
<protein>
    <submittedName>
        <fullName evidence="13">Sphingomyelin phosphodiesterase</fullName>
    </submittedName>
</protein>
<evidence type="ECO:0000259" key="11">
    <source>
        <dbReference type="Pfam" id="PF00149"/>
    </source>
</evidence>
<evidence type="ECO:0000256" key="1">
    <source>
        <dbReference type="ARBA" id="ARBA00001947"/>
    </source>
</evidence>
<dbReference type="Pfam" id="PF00149">
    <property type="entry name" value="Metallophos"/>
    <property type="match status" value="1"/>
</dbReference>
<evidence type="ECO:0000256" key="2">
    <source>
        <dbReference type="ARBA" id="ARBA00004613"/>
    </source>
</evidence>
<comment type="similarity">
    <text evidence="3">Belongs to the acid sphingomyelinase family.</text>
</comment>
<keyword evidence="6 10" id="KW-0732">Signal</keyword>
<dbReference type="InterPro" id="IPR045473">
    <property type="entry name" value="ASM_C"/>
</dbReference>
<dbReference type="InterPro" id="IPR029052">
    <property type="entry name" value="Metallo-depent_PP-like"/>
</dbReference>
<dbReference type="InterPro" id="IPR004843">
    <property type="entry name" value="Calcineurin-like_PHP"/>
</dbReference>
<comment type="subcellular location">
    <subcellularLocation>
        <location evidence="2">Secreted</location>
    </subcellularLocation>
</comment>
<evidence type="ECO:0000256" key="5">
    <source>
        <dbReference type="ARBA" id="ARBA00022723"/>
    </source>
</evidence>
<dbReference type="Proteomes" id="UP001150062">
    <property type="component" value="Unassembled WGS sequence"/>
</dbReference>
<dbReference type="PANTHER" id="PTHR10340:SF57">
    <property type="entry name" value="METALLOPHOS DOMAIN-CONTAINING PROTEIN"/>
    <property type="match status" value="1"/>
</dbReference>
<feature type="chain" id="PRO_5045555513" evidence="10">
    <location>
        <begin position="23"/>
        <end position="435"/>
    </location>
</feature>
<organism evidence="13 14">
    <name type="scientific">Anaeramoeba flamelloides</name>
    <dbReference type="NCBI Taxonomy" id="1746091"/>
    <lineage>
        <taxon>Eukaryota</taxon>
        <taxon>Metamonada</taxon>
        <taxon>Anaeramoebidae</taxon>
        <taxon>Anaeramoeba</taxon>
    </lineage>
</organism>
<keyword evidence="5" id="KW-0479">Metal-binding</keyword>
<dbReference type="Gene3D" id="3.60.21.10">
    <property type="match status" value="1"/>
</dbReference>
<sequence>MDQKILLFVFNLFLLIAIPIHSRNIGKFVAFNDIHVDLNYKIGSMAECDLPSSNCCRDMPTKGYTGTIAQKWGMKTCQTTKATFEAGVKAAAAEKDIDFFLLLGDFPSMDIWRQTKEYNKEDDTYIIDTIKKYIDYPVIPALGNHDLHPADEFDCGGATSWFYNFMADQYQQWLPEDTTTFRFCGWYAHTVFPKLKFIILNNMLCDPHNIYELDFHNFPKQQLDWLQSELEDARVKKQKVYIVTHIPIGPDTTDIWPPVCWYDYTMLYAKVWANYSDIIVAGFSGHTHNDEYKIIYDFETGKIPKGMFLISPSFTNEGNRYSGYRIYEYDKDTFEIINYKQYYADVFKRKGDESPPSWDLYYDFSSTYKPFGIDGVSPTSLQTLTNNLSTNESLYETFASLFSPLKEMYTDNKKRQLICGLSVTTQDQHLDCIKN</sequence>
<evidence type="ECO:0000259" key="12">
    <source>
        <dbReference type="Pfam" id="PF19272"/>
    </source>
</evidence>
<evidence type="ECO:0000256" key="3">
    <source>
        <dbReference type="ARBA" id="ARBA00008234"/>
    </source>
</evidence>
<keyword evidence="8" id="KW-0862">Zinc</keyword>
<evidence type="ECO:0000256" key="6">
    <source>
        <dbReference type="ARBA" id="ARBA00022729"/>
    </source>
</evidence>
<keyword evidence="9" id="KW-0325">Glycoprotein</keyword>
<proteinExistence type="inferred from homology"/>
<dbReference type="SUPFAM" id="SSF56300">
    <property type="entry name" value="Metallo-dependent phosphatases"/>
    <property type="match status" value="1"/>
</dbReference>
<evidence type="ECO:0000313" key="13">
    <source>
        <dbReference type="EMBL" id="KAJ6242194.1"/>
    </source>
</evidence>
<keyword evidence="4" id="KW-0964">Secreted</keyword>